<dbReference type="PANTHER" id="PTHR10629">
    <property type="entry name" value="CYTOSINE-SPECIFIC METHYLTRANSFERASE"/>
    <property type="match status" value="1"/>
</dbReference>
<dbReference type="Proteomes" id="UP000199022">
    <property type="component" value="Unassembled WGS sequence"/>
</dbReference>
<evidence type="ECO:0000256" key="2">
    <source>
        <dbReference type="ARBA" id="ARBA00022679"/>
    </source>
</evidence>
<accession>A0A1I1Q8G1</accession>
<dbReference type="AlphaFoldDB" id="A0A1I1Q8G1"/>
<evidence type="ECO:0000313" key="9">
    <source>
        <dbReference type="Proteomes" id="UP000199022"/>
    </source>
</evidence>
<dbReference type="PRINTS" id="PR00105">
    <property type="entry name" value="C5METTRFRASE"/>
</dbReference>
<dbReference type="GO" id="GO:0044027">
    <property type="term" value="P:negative regulation of gene expression via chromosomal CpG island methylation"/>
    <property type="evidence" value="ECO:0007669"/>
    <property type="project" value="TreeGrafter"/>
</dbReference>
<keyword evidence="1 5" id="KW-0489">Methyltransferase</keyword>
<comment type="catalytic activity">
    <reaction evidence="7">
        <text>a 2'-deoxycytidine in DNA + S-adenosyl-L-methionine = a 5-methyl-2'-deoxycytidine in DNA + S-adenosyl-L-homocysteine + H(+)</text>
        <dbReference type="Rhea" id="RHEA:13681"/>
        <dbReference type="Rhea" id="RHEA-COMP:11369"/>
        <dbReference type="Rhea" id="RHEA-COMP:11370"/>
        <dbReference type="ChEBI" id="CHEBI:15378"/>
        <dbReference type="ChEBI" id="CHEBI:57856"/>
        <dbReference type="ChEBI" id="CHEBI:59789"/>
        <dbReference type="ChEBI" id="CHEBI:85452"/>
        <dbReference type="ChEBI" id="CHEBI:85454"/>
        <dbReference type="EC" id="2.1.1.37"/>
    </reaction>
</comment>
<dbReference type="GO" id="GO:0003677">
    <property type="term" value="F:DNA binding"/>
    <property type="evidence" value="ECO:0007669"/>
    <property type="project" value="TreeGrafter"/>
</dbReference>
<evidence type="ECO:0000256" key="6">
    <source>
        <dbReference type="RuleBase" id="RU000416"/>
    </source>
</evidence>
<dbReference type="InterPro" id="IPR029063">
    <property type="entry name" value="SAM-dependent_MTases_sf"/>
</dbReference>
<evidence type="ECO:0000256" key="7">
    <source>
        <dbReference type="RuleBase" id="RU000417"/>
    </source>
</evidence>
<dbReference type="InterPro" id="IPR050390">
    <property type="entry name" value="C5-Methyltransferase"/>
</dbReference>
<dbReference type="Gene3D" id="3.40.50.150">
    <property type="entry name" value="Vaccinia Virus protein VP39"/>
    <property type="match status" value="1"/>
</dbReference>
<dbReference type="InterPro" id="IPR018117">
    <property type="entry name" value="C5_DNA_meth_AS"/>
</dbReference>
<reference evidence="9" key="1">
    <citation type="submission" date="2016-10" db="EMBL/GenBank/DDBJ databases">
        <authorList>
            <person name="Varghese N."/>
            <person name="Submissions S."/>
        </authorList>
    </citation>
    <scope>NUCLEOTIDE SEQUENCE [LARGE SCALE GENOMIC DNA]</scope>
    <source>
        <strain evidence="9">DSM 45962</strain>
    </source>
</reference>
<keyword evidence="2 5" id="KW-0808">Transferase</keyword>
<keyword evidence="3 5" id="KW-0949">S-adenosyl-L-methionine</keyword>
<dbReference type="PROSITE" id="PS00094">
    <property type="entry name" value="C5_MTASE_1"/>
    <property type="match status" value="1"/>
</dbReference>
<dbReference type="GO" id="GO:0009307">
    <property type="term" value="P:DNA restriction-modification system"/>
    <property type="evidence" value="ECO:0007669"/>
    <property type="project" value="UniProtKB-KW"/>
</dbReference>
<dbReference type="GO" id="GO:0003886">
    <property type="term" value="F:DNA (cytosine-5-)-methyltransferase activity"/>
    <property type="evidence" value="ECO:0007669"/>
    <property type="project" value="UniProtKB-EC"/>
</dbReference>
<proteinExistence type="inferred from homology"/>
<evidence type="ECO:0000256" key="3">
    <source>
        <dbReference type="ARBA" id="ARBA00022691"/>
    </source>
</evidence>
<sequence>MREADPEMLIDDSEPSRLRVIDLFAGCGGLTTGFDLTKRFDPVAAVEHDLAAASTYAANFGEDHVFWGKIEDWVEGDLPEADVVVGGPPCQGFSNLGKKSPFDPRNELWRHYMETLIKVRPQAFLIENVDRFSTSDQFQMLARETAPGGLLEQYDIDARIVRATDFGAAQLRRRFIVIGTHRDLPKIAVPEGTVAKADWKTVRQALIGLDEHVDPTHRELPSGVVGFFSRDVPGVYQSPDLHVTRHYTDLSLNRFRHIRVGGNRLDLPDDLKANCWKGHDKGSLDVMGRMHWDRPSVTIRTEFFKPEKGRYLHPERDRAITHHEAARLQGFPDDFKWCGSKLDIARQIGNAVPIELAHGLATHIADKLCH</sequence>
<dbReference type="NCBIfam" id="TIGR00675">
    <property type="entry name" value="dcm"/>
    <property type="match status" value="1"/>
</dbReference>
<dbReference type="SUPFAM" id="SSF53335">
    <property type="entry name" value="S-adenosyl-L-methionine-dependent methyltransferases"/>
    <property type="match status" value="1"/>
</dbReference>
<evidence type="ECO:0000313" key="8">
    <source>
        <dbReference type="EMBL" id="SFD14400.1"/>
    </source>
</evidence>
<protein>
    <recommendedName>
        <fullName evidence="7">Cytosine-specific methyltransferase</fullName>
        <ecNumber evidence="7">2.1.1.37</ecNumber>
    </recommendedName>
</protein>
<dbReference type="InterPro" id="IPR031303">
    <property type="entry name" value="C5_meth_CS"/>
</dbReference>
<dbReference type="InterPro" id="IPR001525">
    <property type="entry name" value="C5_MeTfrase"/>
</dbReference>
<gene>
    <name evidence="8" type="ORF">SAMN05661030_2478</name>
</gene>
<dbReference type="EMBL" id="FOMD01000003">
    <property type="protein sequence ID" value="SFD14400.1"/>
    <property type="molecule type" value="Genomic_DNA"/>
</dbReference>
<dbReference type="EC" id="2.1.1.37" evidence="7"/>
<name>A0A1I1Q8G1_9ACTN</name>
<evidence type="ECO:0000256" key="5">
    <source>
        <dbReference type="PROSITE-ProRule" id="PRU01016"/>
    </source>
</evidence>
<organism evidence="8 9">
    <name type="scientific">Klenkia taihuensis</name>
    <dbReference type="NCBI Taxonomy" id="1225127"/>
    <lineage>
        <taxon>Bacteria</taxon>
        <taxon>Bacillati</taxon>
        <taxon>Actinomycetota</taxon>
        <taxon>Actinomycetes</taxon>
        <taxon>Geodermatophilales</taxon>
        <taxon>Geodermatophilaceae</taxon>
        <taxon>Klenkia</taxon>
    </lineage>
</organism>
<evidence type="ECO:0000256" key="4">
    <source>
        <dbReference type="ARBA" id="ARBA00022747"/>
    </source>
</evidence>
<dbReference type="PROSITE" id="PS00095">
    <property type="entry name" value="C5_MTASE_2"/>
    <property type="match status" value="1"/>
</dbReference>
<dbReference type="Pfam" id="PF00145">
    <property type="entry name" value="DNA_methylase"/>
    <property type="match status" value="1"/>
</dbReference>
<dbReference type="PANTHER" id="PTHR10629:SF52">
    <property type="entry name" value="DNA (CYTOSINE-5)-METHYLTRANSFERASE 1"/>
    <property type="match status" value="1"/>
</dbReference>
<keyword evidence="9" id="KW-1185">Reference proteome</keyword>
<evidence type="ECO:0000256" key="1">
    <source>
        <dbReference type="ARBA" id="ARBA00022603"/>
    </source>
</evidence>
<dbReference type="Gene3D" id="3.90.120.10">
    <property type="entry name" value="DNA Methylase, subunit A, domain 2"/>
    <property type="match status" value="1"/>
</dbReference>
<dbReference type="PROSITE" id="PS51679">
    <property type="entry name" value="SAM_MT_C5"/>
    <property type="match status" value="1"/>
</dbReference>
<dbReference type="STRING" id="1225127.SAMN05661030_2478"/>
<dbReference type="GO" id="GO:0032259">
    <property type="term" value="P:methylation"/>
    <property type="evidence" value="ECO:0007669"/>
    <property type="project" value="UniProtKB-KW"/>
</dbReference>
<comment type="similarity">
    <text evidence="5 6">Belongs to the class I-like SAM-binding methyltransferase superfamily. C5-methyltransferase family.</text>
</comment>
<feature type="active site" evidence="5">
    <location>
        <position position="90"/>
    </location>
</feature>
<keyword evidence="4" id="KW-0680">Restriction system</keyword>